<gene>
    <name evidence="4" type="ORF">CAOG_006927</name>
</gene>
<dbReference type="Proteomes" id="UP000008743">
    <property type="component" value="Unassembled WGS sequence"/>
</dbReference>
<protein>
    <recommendedName>
        <fullName evidence="3">Inosine/uridine-preferring nucleoside hydrolase domain-containing protein</fullName>
    </recommendedName>
</protein>
<evidence type="ECO:0000313" key="5">
    <source>
        <dbReference type="Proteomes" id="UP000008743"/>
    </source>
</evidence>
<dbReference type="EMBL" id="KE346371">
    <property type="protein sequence ID" value="KJE96627.1"/>
    <property type="molecule type" value="Genomic_DNA"/>
</dbReference>
<proteinExistence type="inferred from homology"/>
<feature type="signal peptide" evidence="2">
    <location>
        <begin position="1"/>
        <end position="17"/>
    </location>
</feature>
<dbReference type="OrthoDB" id="417419at2759"/>
<dbReference type="GO" id="GO:0016799">
    <property type="term" value="F:hydrolase activity, hydrolyzing N-glycosyl compounds"/>
    <property type="evidence" value="ECO:0007669"/>
    <property type="project" value="InterPro"/>
</dbReference>
<dbReference type="PhylomeDB" id="A0A0D2VY71"/>
<dbReference type="OMA" id="MHIATEY"/>
<evidence type="ECO:0000256" key="1">
    <source>
        <dbReference type="ARBA" id="ARBA00009176"/>
    </source>
</evidence>
<keyword evidence="5" id="KW-1185">Reference proteome</keyword>
<evidence type="ECO:0000259" key="3">
    <source>
        <dbReference type="Pfam" id="PF01156"/>
    </source>
</evidence>
<evidence type="ECO:0000313" key="4">
    <source>
        <dbReference type="EMBL" id="KJE96627.1"/>
    </source>
</evidence>
<dbReference type="Pfam" id="PF01156">
    <property type="entry name" value="IU_nuc_hydro"/>
    <property type="match status" value="1"/>
</dbReference>
<dbReference type="Gene3D" id="3.90.245.10">
    <property type="entry name" value="Ribonucleoside hydrolase-like"/>
    <property type="match status" value="1"/>
</dbReference>
<dbReference type="InterPro" id="IPR036452">
    <property type="entry name" value="Ribo_hydro-like"/>
</dbReference>
<feature type="domain" description="Inosine/uridine-preferring nucleoside hydrolase" evidence="3">
    <location>
        <begin position="94"/>
        <end position="362"/>
    </location>
</feature>
<keyword evidence="2" id="KW-0732">Signal</keyword>
<dbReference type="InterPro" id="IPR001910">
    <property type="entry name" value="Inosine/uridine_hydrolase_dom"/>
</dbReference>
<dbReference type="eggNOG" id="ENOG502SEIQ">
    <property type="taxonomic scope" value="Eukaryota"/>
</dbReference>
<evidence type="ECO:0000256" key="2">
    <source>
        <dbReference type="SAM" id="SignalP"/>
    </source>
</evidence>
<feature type="chain" id="PRO_5002253959" description="Inosine/uridine-preferring nucleoside hydrolase domain-containing protein" evidence="2">
    <location>
        <begin position="18"/>
        <end position="405"/>
    </location>
</feature>
<name>A0A0D2VY71_CAPO3</name>
<dbReference type="AlphaFoldDB" id="A0A0D2VY71"/>
<dbReference type="SUPFAM" id="SSF53590">
    <property type="entry name" value="Nucleoside hydrolase"/>
    <property type="match status" value="1"/>
</dbReference>
<reference evidence="5" key="1">
    <citation type="submission" date="2011-02" db="EMBL/GenBank/DDBJ databases">
        <title>The Genome Sequence of Capsaspora owczarzaki ATCC 30864.</title>
        <authorList>
            <person name="Russ C."/>
            <person name="Cuomo C."/>
            <person name="Burger G."/>
            <person name="Gray M.W."/>
            <person name="Holland P.W.H."/>
            <person name="King N."/>
            <person name="Lang F.B.F."/>
            <person name="Roger A.J."/>
            <person name="Ruiz-Trillo I."/>
            <person name="Young S.K."/>
            <person name="Zeng Q."/>
            <person name="Gargeya S."/>
            <person name="Alvarado L."/>
            <person name="Berlin A."/>
            <person name="Chapman S.B."/>
            <person name="Chen Z."/>
            <person name="Freedman E."/>
            <person name="Gellesch M."/>
            <person name="Goldberg J."/>
            <person name="Griggs A."/>
            <person name="Gujja S."/>
            <person name="Heilman E."/>
            <person name="Heiman D."/>
            <person name="Howarth C."/>
            <person name="Mehta T."/>
            <person name="Neiman D."/>
            <person name="Pearson M."/>
            <person name="Roberts A."/>
            <person name="Saif S."/>
            <person name="Shea T."/>
            <person name="Shenoy N."/>
            <person name="Sisk P."/>
            <person name="Stolte C."/>
            <person name="Sykes S."/>
            <person name="White J."/>
            <person name="Yandava C."/>
            <person name="Haas B."/>
            <person name="Nusbaum C."/>
            <person name="Birren B."/>
        </authorList>
    </citation>
    <scope>NUCLEOTIDE SEQUENCE</scope>
    <source>
        <strain evidence="5">ATCC 30864</strain>
    </source>
</reference>
<comment type="similarity">
    <text evidence="1">Belongs to the IUNH family.</text>
</comment>
<organism evidence="4 5">
    <name type="scientific">Capsaspora owczarzaki (strain ATCC 30864)</name>
    <dbReference type="NCBI Taxonomy" id="595528"/>
    <lineage>
        <taxon>Eukaryota</taxon>
        <taxon>Filasterea</taxon>
        <taxon>Capsaspora</taxon>
    </lineage>
</organism>
<sequence length="405" mass="43887">MAAATTLLAHSLPSALAMDAVDPSSSSVAAAPLTAPSRRTPVIIDTDIGKPLQLPLLPQRNRTSNPSNLVLINLIILTTDALAFLQNDVTGTDMDDTWAIAVALASPVIDVRLVLVATHNTPVRAQIAAQFLTRINRTDIPIGIGTQYDNMTVELQGWAANYSLDSYPGKIYYDGVQAMNDIILAAEVENPVVMLLLAPCNNMAEAERRFPAALQRVSRAFAMSGSIYRGYNDSLVPTNEYNVRDDPASSQLVYSFASINHSASLPIWSLFTAPLDTSGLYQLDGIFYQQLLSAANGSRLISTVLEMYKIWLPLCPWANTEGPKPCDPAVRSSVLYDVIATVMLISATPERYMEYDQVTLQVTDTGFTTPTPNGPDRITAALKWLDMDALSAALAQCIISGCQLM</sequence>
<dbReference type="InParanoid" id="A0A0D2VY71"/>
<accession>A0A0D2VY71</accession>